<keyword evidence="3 6" id="KW-0812">Transmembrane</keyword>
<sequence>MLESLERGYYTMDMPYERYLFFMLLPSLLFGQATFIAVLAIEPPLPVSGPLVLLSFFIPGVALVYPQLIHDRKRKETREKFYLFITHITVLSTTNIDRVEIFRTLAREKEYGPIAEEMGRIVALVDTWNQSLDDACRMRAKFVASPLMEDFLERLAYSVGAGQHISEFLLNEQDSIIQSFTTRYDSQLDRLGLVKDVYMSVNLSVTFGLVFAIVIPFLIGINPTSALIAVILGSIFVQVMFLYAMNSIAPKDPVWFQSEMSLDRNVRVRTSLVVGAGLALALTAACYAALQGMLPIEAEKIPLPIYVAIPFTPLLLPGVVMQREEKRVKNRDEGFPSFIRALGAVESVKQSSTSTVLASLKKKDFGSLTENISNLYRRLNMRIDSQQSWTHFSAETGSYLIQKFSDMYVKGRRMGGEPRQLGTLISRNMTAVLNLRRKRAQEVGTVLGVLYGVVLSSTFAYYVALEVVRVLKEISTEMDVDSNIVGSLLNPSVYTMPEIEFLLLVAIVVNAFFASMIIRVIGRGHSMTSLPHFALLVWSSSIVAVITSEVVSSLIAF</sequence>
<reference evidence="8 9" key="1">
    <citation type="submission" date="2015-12" db="EMBL/GenBank/DDBJ databases">
        <title>Haloprofundus marisrubri gen. nov., sp. nov., an extremely halophilic archaeon isolated from the Discovery deep brine-seawater interface in the Red Sea.</title>
        <authorList>
            <person name="Zhang G."/>
            <person name="Stingl U."/>
            <person name="Rashid M."/>
        </authorList>
    </citation>
    <scope>NUCLEOTIDE SEQUENCE [LARGE SCALE GENOMIC DNA]</scope>
    <source>
        <strain evidence="8 9">SB9</strain>
    </source>
</reference>
<dbReference type="PANTHER" id="PTHR35402">
    <property type="entry name" value="INTEGRAL MEMBRANE PROTEIN-RELATED"/>
    <property type="match status" value="1"/>
</dbReference>
<evidence type="ECO:0000313" key="9">
    <source>
        <dbReference type="Proteomes" id="UP000054387"/>
    </source>
</evidence>
<feature type="transmembrane region" description="Helical" evidence="6">
    <location>
        <begin position="443"/>
        <end position="464"/>
    </location>
</feature>
<name>A0A0W1RA31_9EURY</name>
<keyword evidence="2" id="KW-1003">Cell membrane</keyword>
<comment type="subcellular location">
    <subcellularLocation>
        <location evidence="1">Cell membrane</location>
        <topology evidence="1">Multi-pass membrane protein</topology>
    </subcellularLocation>
</comment>
<dbReference type="InterPro" id="IPR056569">
    <property type="entry name" value="ArlJ-like"/>
</dbReference>
<feature type="transmembrane region" description="Helical" evidence="6">
    <location>
        <begin position="501"/>
        <end position="521"/>
    </location>
</feature>
<dbReference type="EMBL" id="LOPU01000029">
    <property type="protein sequence ID" value="KTG09557.1"/>
    <property type="molecule type" value="Genomic_DNA"/>
</dbReference>
<feature type="transmembrane region" description="Helical" evidence="6">
    <location>
        <begin position="533"/>
        <end position="556"/>
    </location>
</feature>
<evidence type="ECO:0000256" key="2">
    <source>
        <dbReference type="ARBA" id="ARBA00022475"/>
    </source>
</evidence>
<dbReference type="Pfam" id="PF00482">
    <property type="entry name" value="T2SSF"/>
    <property type="match status" value="1"/>
</dbReference>
<feature type="transmembrane region" description="Helical" evidence="6">
    <location>
        <begin position="302"/>
        <end position="321"/>
    </location>
</feature>
<feature type="domain" description="Type II secretion system protein GspF" evidence="7">
    <location>
        <begin position="84"/>
        <end position="210"/>
    </location>
</feature>
<accession>A0A0W1RA31</accession>
<dbReference type="InterPro" id="IPR018076">
    <property type="entry name" value="T2SS_GspF_dom"/>
</dbReference>
<feature type="transmembrane region" description="Helical" evidence="6">
    <location>
        <begin position="20"/>
        <end position="41"/>
    </location>
</feature>
<feature type="transmembrane region" description="Helical" evidence="6">
    <location>
        <begin position="197"/>
        <end position="219"/>
    </location>
</feature>
<feature type="transmembrane region" description="Helical" evidence="6">
    <location>
        <begin position="225"/>
        <end position="245"/>
    </location>
</feature>
<evidence type="ECO:0000256" key="5">
    <source>
        <dbReference type="ARBA" id="ARBA00023136"/>
    </source>
</evidence>
<evidence type="ECO:0000256" key="6">
    <source>
        <dbReference type="SAM" id="Phobius"/>
    </source>
</evidence>
<dbReference type="Proteomes" id="UP000054387">
    <property type="component" value="Unassembled WGS sequence"/>
</dbReference>
<keyword evidence="8" id="KW-0966">Cell projection</keyword>
<evidence type="ECO:0000259" key="7">
    <source>
        <dbReference type="Pfam" id="PF00482"/>
    </source>
</evidence>
<evidence type="ECO:0000256" key="4">
    <source>
        <dbReference type="ARBA" id="ARBA00022989"/>
    </source>
</evidence>
<dbReference type="STRING" id="1514971.AUR64_14865"/>
<keyword evidence="8" id="KW-0969">Cilium</keyword>
<dbReference type="AlphaFoldDB" id="A0A0W1RA31"/>
<dbReference type="NCBIfam" id="NF004704">
    <property type="entry name" value="PRK06041.1-2"/>
    <property type="match status" value="1"/>
</dbReference>
<feature type="transmembrane region" description="Helical" evidence="6">
    <location>
        <begin position="266"/>
        <end position="290"/>
    </location>
</feature>
<dbReference type="GO" id="GO:0005886">
    <property type="term" value="C:plasma membrane"/>
    <property type="evidence" value="ECO:0007669"/>
    <property type="project" value="UniProtKB-SubCell"/>
</dbReference>
<proteinExistence type="predicted"/>
<comment type="caution">
    <text evidence="8">The sequence shown here is derived from an EMBL/GenBank/DDBJ whole genome shotgun (WGS) entry which is preliminary data.</text>
</comment>
<dbReference type="PANTHER" id="PTHR35402:SF2">
    <property type="entry name" value="FLAGELLA ACCESSORY PROTEIN J"/>
    <property type="match status" value="1"/>
</dbReference>
<gene>
    <name evidence="8" type="ORF">AUR64_14865</name>
</gene>
<protein>
    <submittedName>
        <fullName evidence="8">Flagellar assembly protein FlaJ</fullName>
    </submittedName>
</protein>
<feature type="transmembrane region" description="Helical" evidence="6">
    <location>
        <begin position="47"/>
        <end position="65"/>
    </location>
</feature>
<keyword evidence="5 6" id="KW-0472">Membrane</keyword>
<evidence type="ECO:0000256" key="1">
    <source>
        <dbReference type="ARBA" id="ARBA00004651"/>
    </source>
</evidence>
<keyword evidence="9" id="KW-1185">Reference proteome</keyword>
<organism evidence="8 9">
    <name type="scientific">Haloprofundus marisrubri</name>
    <dbReference type="NCBI Taxonomy" id="1514971"/>
    <lineage>
        <taxon>Archaea</taxon>
        <taxon>Methanobacteriati</taxon>
        <taxon>Methanobacteriota</taxon>
        <taxon>Stenosarchaea group</taxon>
        <taxon>Halobacteria</taxon>
        <taxon>Halobacteriales</taxon>
        <taxon>Haloferacaceae</taxon>
        <taxon>Haloprofundus</taxon>
    </lineage>
</organism>
<keyword evidence="4 6" id="KW-1133">Transmembrane helix</keyword>
<evidence type="ECO:0000256" key="3">
    <source>
        <dbReference type="ARBA" id="ARBA00022692"/>
    </source>
</evidence>
<evidence type="ECO:0000313" key="8">
    <source>
        <dbReference type="EMBL" id="KTG09557.1"/>
    </source>
</evidence>
<keyword evidence="8" id="KW-0282">Flagellum</keyword>